<feature type="compositionally biased region" description="Low complexity" evidence="1">
    <location>
        <begin position="93"/>
        <end position="107"/>
    </location>
</feature>
<proteinExistence type="predicted"/>
<feature type="non-terminal residue" evidence="2">
    <location>
        <position position="213"/>
    </location>
</feature>
<protein>
    <submittedName>
        <fullName evidence="2">Uncharacterized protein</fullName>
    </submittedName>
</protein>
<gene>
    <name evidence="2" type="ORF">AVDCRST_MAG04-1013</name>
</gene>
<dbReference type="EMBL" id="CADCTL010000076">
    <property type="protein sequence ID" value="CAA9228668.1"/>
    <property type="molecule type" value="Genomic_DNA"/>
</dbReference>
<feature type="compositionally biased region" description="Basic residues" evidence="1">
    <location>
        <begin position="17"/>
        <end position="34"/>
    </location>
</feature>
<feature type="compositionally biased region" description="Basic and acidic residues" evidence="1">
    <location>
        <begin position="125"/>
        <end position="152"/>
    </location>
</feature>
<feature type="region of interest" description="Disordered" evidence="1">
    <location>
        <begin position="1"/>
        <end position="213"/>
    </location>
</feature>
<feature type="compositionally biased region" description="Low complexity" evidence="1">
    <location>
        <begin position="204"/>
        <end position="213"/>
    </location>
</feature>
<organism evidence="2">
    <name type="scientific">uncultured Acetobacteraceae bacterium</name>
    <dbReference type="NCBI Taxonomy" id="169975"/>
    <lineage>
        <taxon>Bacteria</taxon>
        <taxon>Pseudomonadati</taxon>
        <taxon>Pseudomonadota</taxon>
        <taxon>Alphaproteobacteria</taxon>
        <taxon>Acetobacterales</taxon>
        <taxon>Acetobacteraceae</taxon>
        <taxon>environmental samples</taxon>
    </lineage>
</organism>
<feature type="non-terminal residue" evidence="2">
    <location>
        <position position="1"/>
    </location>
</feature>
<feature type="compositionally biased region" description="Basic residues" evidence="1">
    <location>
        <begin position="73"/>
        <end position="83"/>
    </location>
</feature>
<evidence type="ECO:0000313" key="2">
    <source>
        <dbReference type="EMBL" id="CAA9228668.1"/>
    </source>
</evidence>
<feature type="compositionally biased region" description="Basic and acidic residues" evidence="1">
    <location>
        <begin position="1"/>
        <end position="16"/>
    </location>
</feature>
<evidence type="ECO:0000256" key="1">
    <source>
        <dbReference type="SAM" id="MobiDB-lite"/>
    </source>
</evidence>
<reference evidence="2" key="1">
    <citation type="submission" date="2020-02" db="EMBL/GenBank/DDBJ databases">
        <authorList>
            <person name="Meier V. D."/>
        </authorList>
    </citation>
    <scope>NUCLEOTIDE SEQUENCE</scope>
    <source>
        <strain evidence="2">AVDCRST_MAG04</strain>
    </source>
</reference>
<dbReference type="AlphaFoldDB" id="A0A6J4HMS6"/>
<name>A0A6J4HMS6_9PROT</name>
<sequence>LRFPRRTDRCGPDGFRRDRHPHGLRPARRERSRSRPLAPAGRRRAGGGAPAHRAAGRRFAARPARPGRGDRRGRPRPAAHRLRGLRDRPPAALPRLVRPVAAGGTAPAPVPLLRRQGPHRLRRGLVADRLGRAAGNGDRRLPGHQPDLEARARAAAGHAGRRPGGSAQRPSAADRERARPRGRRPRRPGSVAGERPRPRPSAPRPAARDAAGI</sequence>
<accession>A0A6J4HMS6</accession>